<dbReference type="InterPro" id="IPR036509">
    <property type="entry name" value="Met_Sox_Rdtase_MsrA_sf"/>
</dbReference>
<comment type="catalytic activity">
    <reaction evidence="4">
        <text>[thioredoxin]-disulfide + L-methionine + H2O = L-methionine (S)-S-oxide + [thioredoxin]-dithiol</text>
        <dbReference type="Rhea" id="RHEA:19993"/>
        <dbReference type="Rhea" id="RHEA-COMP:10698"/>
        <dbReference type="Rhea" id="RHEA-COMP:10700"/>
        <dbReference type="ChEBI" id="CHEBI:15377"/>
        <dbReference type="ChEBI" id="CHEBI:29950"/>
        <dbReference type="ChEBI" id="CHEBI:50058"/>
        <dbReference type="ChEBI" id="CHEBI:57844"/>
        <dbReference type="ChEBI" id="CHEBI:58772"/>
        <dbReference type="EC" id="1.8.4.11"/>
    </reaction>
</comment>
<dbReference type="PANTHER" id="PTHR43774:SF1">
    <property type="entry name" value="PEPTIDE METHIONINE SULFOXIDE REDUCTASE MSRA 2"/>
    <property type="match status" value="1"/>
</dbReference>
<evidence type="ECO:0000256" key="2">
    <source>
        <dbReference type="ARBA" id="ARBA00023002"/>
    </source>
</evidence>
<evidence type="ECO:0000313" key="7">
    <source>
        <dbReference type="Proteomes" id="UP000276309"/>
    </source>
</evidence>
<keyword evidence="7" id="KW-1185">Reference proteome</keyword>
<dbReference type="Proteomes" id="UP000276309">
    <property type="component" value="Chromosome"/>
</dbReference>
<accession>A0A3G2LAB1</accession>
<sequence>MTEMQKIGFGGGCHWCTEAVFQAIKGVCLVEQGFIASNGKNHSFSEGVIVHYDPKTISLYLLVEIHLNTHKSTSAHSMREKYRSAVYYYSSSQKKLVVDILNELNKKFDTNLVTEPLVMKCFKKSPEHFQNYYNSDPERPFCRTYIKPKLDTVATNFSSSAEINSKNTF</sequence>
<evidence type="ECO:0000256" key="4">
    <source>
        <dbReference type="ARBA" id="ARBA00048782"/>
    </source>
</evidence>
<keyword evidence="2" id="KW-0560">Oxidoreductase</keyword>
<evidence type="ECO:0000256" key="1">
    <source>
        <dbReference type="ARBA" id="ARBA00012502"/>
    </source>
</evidence>
<dbReference type="GO" id="GO:0008113">
    <property type="term" value="F:peptide-methionine (S)-S-oxide reductase activity"/>
    <property type="evidence" value="ECO:0007669"/>
    <property type="project" value="UniProtKB-EC"/>
</dbReference>
<comment type="catalytic activity">
    <reaction evidence="3">
        <text>L-methionyl-[protein] + [thioredoxin]-disulfide + H2O = L-methionyl-(S)-S-oxide-[protein] + [thioredoxin]-dithiol</text>
        <dbReference type="Rhea" id="RHEA:14217"/>
        <dbReference type="Rhea" id="RHEA-COMP:10698"/>
        <dbReference type="Rhea" id="RHEA-COMP:10700"/>
        <dbReference type="Rhea" id="RHEA-COMP:12313"/>
        <dbReference type="Rhea" id="RHEA-COMP:12315"/>
        <dbReference type="ChEBI" id="CHEBI:15377"/>
        <dbReference type="ChEBI" id="CHEBI:16044"/>
        <dbReference type="ChEBI" id="CHEBI:29950"/>
        <dbReference type="ChEBI" id="CHEBI:44120"/>
        <dbReference type="ChEBI" id="CHEBI:50058"/>
        <dbReference type="EC" id="1.8.4.11"/>
    </reaction>
</comment>
<reference evidence="6 7" key="1">
    <citation type="submission" date="2018-08" db="EMBL/GenBank/DDBJ databases">
        <title>The reduced genetic potential of extracellular carbohydrate catabolism in Euzebyella marina RN62, a Flavobacteriia bacterium isolated from the hadal water.</title>
        <authorList>
            <person name="Xue C."/>
        </authorList>
    </citation>
    <scope>NUCLEOTIDE SEQUENCE [LARGE SCALE GENOMIC DNA]</scope>
    <source>
        <strain evidence="6 7">RN62</strain>
    </source>
</reference>
<gene>
    <name evidence="6" type="ORF">D1013_18005</name>
</gene>
<dbReference type="OrthoDB" id="4174719at2"/>
<dbReference type="RefSeq" id="WP_121850147.1">
    <property type="nucleotide sequence ID" value="NZ_JACYFK010000001.1"/>
</dbReference>
<dbReference type="AlphaFoldDB" id="A0A3G2LAB1"/>
<dbReference type="PANTHER" id="PTHR43774">
    <property type="entry name" value="PEPTIDE METHIONINE SULFOXIDE REDUCTASE"/>
    <property type="match status" value="1"/>
</dbReference>
<proteinExistence type="predicted"/>
<protein>
    <recommendedName>
        <fullName evidence="1">peptide-methionine (S)-S-oxide reductase</fullName>
        <ecNumber evidence="1">1.8.4.11</ecNumber>
    </recommendedName>
</protein>
<dbReference type="SUPFAM" id="SSF55068">
    <property type="entry name" value="Peptide methionine sulfoxide reductase"/>
    <property type="match status" value="1"/>
</dbReference>
<evidence type="ECO:0000259" key="5">
    <source>
        <dbReference type="Pfam" id="PF01625"/>
    </source>
</evidence>
<dbReference type="KEGG" id="emar:D1013_18005"/>
<dbReference type="EMBL" id="CP032050">
    <property type="protein sequence ID" value="AYN69141.1"/>
    <property type="molecule type" value="Genomic_DNA"/>
</dbReference>
<dbReference type="InterPro" id="IPR002569">
    <property type="entry name" value="Met_Sox_Rdtase_MsrA_dom"/>
</dbReference>
<feature type="domain" description="Peptide methionine sulphoxide reductase MsrA" evidence="5">
    <location>
        <begin position="7"/>
        <end position="142"/>
    </location>
</feature>
<dbReference type="Gene3D" id="3.30.1060.10">
    <property type="entry name" value="Peptide methionine sulphoxide reductase MsrA"/>
    <property type="match status" value="1"/>
</dbReference>
<evidence type="ECO:0000256" key="3">
    <source>
        <dbReference type="ARBA" id="ARBA00047806"/>
    </source>
</evidence>
<dbReference type="Pfam" id="PF01625">
    <property type="entry name" value="PMSR"/>
    <property type="match status" value="1"/>
</dbReference>
<name>A0A3G2LAB1_9FLAO</name>
<dbReference type="EC" id="1.8.4.11" evidence="1"/>
<evidence type="ECO:0000313" key="6">
    <source>
        <dbReference type="EMBL" id="AYN69141.1"/>
    </source>
</evidence>
<organism evidence="6 7">
    <name type="scientific">Euzebyella marina</name>
    <dbReference type="NCBI Taxonomy" id="1761453"/>
    <lineage>
        <taxon>Bacteria</taxon>
        <taxon>Pseudomonadati</taxon>
        <taxon>Bacteroidota</taxon>
        <taxon>Flavobacteriia</taxon>
        <taxon>Flavobacteriales</taxon>
        <taxon>Flavobacteriaceae</taxon>
        <taxon>Euzebyella</taxon>
    </lineage>
</organism>